<feature type="binding site" evidence="11">
    <location>
        <position position="44"/>
    </location>
    <ligand>
        <name>Mg(2+)</name>
        <dbReference type="ChEBI" id="CHEBI:18420"/>
    </ligand>
</feature>
<comment type="subunit">
    <text evidence="11">Homodimer.</text>
</comment>
<organism evidence="15 16">
    <name type="scientific">Gracilibacillus salitolerans</name>
    <dbReference type="NCBI Taxonomy" id="2663022"/>
    <lineage>
        <taxon>Bacteria</taxon>
        <taxon>Bacillati</taxon>
        <taxon>Bacillota</taxon>
        <taxon>Bacilli</taxon>
        <taxon>Bacillales</taxon>
        <taxon>Bacillaceae</taxon>
        <taxon>Gracilibacillus</taxon>
    </lineage>
</organism>
<dbReference type="PANTHER" id="PTHR46173">
    <property type="entry name" value="CCA TRNA NUCLEOTIDYLTRANSFERASE 1, MITOCHONDRIAL"/>
    <property type="match status" value="1"/>
</dbReference>
<dbReference type="GO" id="GO:0160016">
    <property type="term" value="F:CCACCA tRNA nucleotidyltransferase activity"/>
    <property type="evidence" value="ECO:0007669"/>
    <property type="project" value="RHEA"/>
</dbReference>
<dbReference type="Gene3D" id="3.30.460.10">
    <property type="entry name" value="Beta Polymerase, domain 2"/>
    <property type="match status" value="1"/>
</dbReference>
<dbReference type="Pfam" id="PF01743">
    <property type="entry name" value="PolyA_pol"/>
    <property type="match status" value="1"/>
</dbReference>
<evidence type="ECO:0000259" key="13">
    <source>
        <dbReference type="Pfam" id="PF12627"/>
    </source>
</evidence>
<feature type="binding site" evidence="11">
    <location>
        <position position="158"/>
    </location>
    <ligand>
        <name>CTP</name>
        <dbReference type="ChEBI" id="CHEBI:37563"/>
    </ligand>
</feature>
<feature type="binding site" evidence="11">
    <location>
        <position position="164"/>
    </location>
    <ligand>
        <name>ATP</name>
        <dbReference type="ChEBI" id="CHEBI:30616"/>
    </ligand>
</feature>
<comment type="catalytic activity">
    <reaction evidence="11">
        <text>a tRNA with a 3' CCA end + 2 CTP + ATP = a tRNA with a 3' CCACCA end + 3 diphosphate</text>
        <dbReference type="Rhea" id="RHEA:76235"/>
        <dbReference type="Rhea" id="RHEA-COMP:10468"/>
        <dbReference type="Rhea" id="RHEA-COMP:18655"/>
        <dbReference type="ChEBI" id="CHEBI:30616"/>
        <dbReference type="ChEBI" id="CHEBI:33019"/>
        <dbReference type="ChEBI" id="CHEBI:37563"/>
        <dbReference type="ChEBI" id="CHEBI:83071"/>
        <dbReference type="ChEBI" id="CHEBI:195187"/>
    </reaction>
</comment>
<evidence type="ECO:0000256" key="5">
    <source>
        <dbReference type="ARBA" id="ARBA00022723"/>
    </source>
</evidence>
<feature type="domain" description="CCA-adding enzyme C-terminal" evidence="14">
    <location>
        <begin position="252"/>
        <end position="393"/>
    </location>
</feature>
<gene>
    <name evidence="11" type="primary">cca</name>
    <name evidence="15" type="ORF">GI584_12340</name>
</gene>
<feature type="binding site" evidence="11">
    <location>
        <position position="167"/>
    </location>
    <ligand>
        <name>ATP</name>
        <dbReference type="ChEBI" id="CHEBI:30616"/>
    </ligand>
</feature>
<dbReference type="KEGG" id="grc:GI584_12340"/>
<feature type="binding site" evidence="11">
    <location>
        <position position="115"/>
    </location>
    <ligand>
        <name>ATP</name>
        <dbReference type="ChEBI" id="CHEBI:30616"/>
    </ligand>
</feature>
<comment type="catalytic activity">
    <reaction evidence="11">
        <text>a tRNA precursor + 2 CTP + ATP = a tRNA with a 3' CCA end + 3 diphosphate</text>
        <dbReference type="Rhea" id="RHEA:14433"/>
        <dbReference type="Rhea" id="RHEA-COMP:10465"/>
        <dbReference type="Rhea" id="RHEA-COMP:10468"/>
        <dbReference type="ChEBI" id="CHEBI:30616"/>
        <dbReference type="ChEBI" id="CHEBI:33019"/>
        <dbReference type="ChEBI" id="CHEBI:37563"/>
        <dbReference type="ChEBI" id="CHEBI:74896"/>
        <dbReference type="ChEBI" id="CHEBI:83071"/>
        <dbReference type="EC" id="2.7.7.72"/>
    </reaction>
</comment>
<evidence type="ECO:0000259" key="14">
    <source>
        <dbReference type="Pfam" id="PF13735"/>
    </source>
</evidence>
<dbReference type="EC" id="2.7.7.72" evidence="11"/>
<evidence type="ECO:0000256" key="1">
    <source>
        <dbReference type="ARBA" id="ARBA00001946"/>
    </source>
</evidence>
<keyword evidence="3 11" id="KW-0819">tRNA processing</keyword>
<dbReference type="EMBL" id="CP045915">
    <property type="protein sequence ID" value="QGH34772.1"/>
    <property type="molecule type" value="Genomic_DNA"/>
</dbReference>
<dbReference type="InterPro" id="IPR032828">
    <property type="entry name" value="PolyA_RNA-bd"/>
</dbReference>
<dbReference type="GO" id="GO:0005524">
    <property type="term" value="F:ATP binding"/>
    <property type="evidence" value="ECO:0007669"/>
    <property type="project" value="UniProtKB-UniRule"/>
</dbReference>
<reference evidence="15 16" key="1">
    <citation type="submission" date="2019-11" db="EMBL/GenBank/DDBJ databases">
        <title>Gracilibacillus salitolerans sp. nov., a moderate halophile isolated from a saline soil in northwest China.</title>
        <authorList>
            <person name="Gan L."/>
        </authorList>
    </citation>
    <scope>NUCLEOTIDE SEQUENCE [LARGE SCALE GENOMIC DNA]</scope>
    <source>
        <strain evidence="15 16">SCU50</strain>
    </source>
</reference>
<keyword evidence="5 11" id="KW-0479">Metal-binding</keyword>
<feature type="domain" description="tRNA nucleotidyltransferase/poly(A) polymerase RNA and SrmB- binding" evidence="13">
    <location>
        <begin position="173"/>
        <end position="232"/>
    </location>
</feature>
<keyword evidence="2 11" id="KW-0808">Transferase</keyword>
<keyword evidence="8 11" id="KW-0067">ATP-binding</keyword>
<keyword evidence="9 11" id="KW-0460">Magnesium</keyword>
<comment type="miscellaneous">
    <text evidence="11">A single active site specifically recognizes both ATP and CTP and is responsible for their addition.</text>
</comment>
<dbReference type="CDD" id="cd05398">
    <property type="entry name" value="NT_ClassII-CCAase"/>
    <property type="match status" value="1"/>
</dbReference>
<dbReference type="GO" id="GO:0001680">
    <property type="term" value="P:tRNA 3'-terminal CCA addition"/>
    <property type="evidence" value="ECO:0007669"/>
    <property type="project" value="UniProtKB-UniRule"/>
</dbReference>
<dbReference type="HAMAP" id="MF_01263">
    <property type="entry name" value="CCA_bact_type3"/>
    <property type="match status" value="1"/>
</dbReference>
<proteinExistence type="inferred from homology"/>
<dbReference type="Gene3D" id="1.10.3090.10">
    <property type="entry name" value="cca-adding enzyme, domain 2"/>
    <property type="match status" value="1"/>
</dbReference>
<evidence type="ECO:0000313" key="15">
    <source>
        <dbReference type="EMBL" id="QGH34772.1"/>
    </source>
</evidence>
<evidence type="ECO:0000313" key="16">
    <source>
        <dbReference type="Proteomes" id="UP000339690"/>
    </source>
</evidence>
<feature type="binding site" evidence="11">
    <location>
        <position position="115"/>
    </location>
    <ligand>
        <name>CTP</name>
        <dbReference type="ChEBI" id="CHEBI:37563"/>
    </ligand>
</feature>
<feature type="binding site" evidence="11">
    <location>
        <position position="161"/>
    </location>
    <ligand>
        <name>ATP</name>
        <dbReference type="ChEBI" id="CHEBI:30616"/>
    </ligand>
</feature>
<evidence type="ECO:0000256" key="11">
    <source>
        <dbReference type="HAMAP-Rule" id="MF_01263"/>
    </source>
</evidence>
<name>A0A5Q2TL34_9BACI</name>
<keyword evidence="6 11" id="KW-0547">Nucleotide-binding</keyword>
<keyword evidence="16" id="KW-1185">Reference proteome</keyword>
<comment type="function">
    <text evidence="11">Catalyzes the addition and repair of the essential 3'-terminal CCA sequence in tRNAs without using a nucleic acid template. Adds these three nucleotides in the order of C, C, and A to the tRNA nucleotide-73, using CTP and ATP as substrates and producing inorganic pyrophosphate. tRNA 3'-terminal CCA addition is required both for tRNA processing and repair. Also involved in tRNA surveillance by mediating tandem CCA addition to generate a CCACCA at the 3' terminus of unstable tRNAs. While stable tRNAs receive only 3'-terminal CCA, unstable tRNAs are marked with CCACCA and rapidly degraded.</text>
</comment>
<evidence type="ECO:0000256" key="8">
    <source>
        <dbReference type="ARBA" id="ARBA00022840"/>
    </source>
</evidence>
<comment type="cofactor">
    <cofactor evidence="1 11">
        <name>Mg(2+)</name>
        <dbReference type="ChEBI" id="CHEBI:18420"/>
    </cofactor>
</comment>
<keyword evidence="4 11" id="KW-0548">Nucleotidyltransferase</keyword>
<accession>A0A5Q2TL34</accession>
<dbReference type="GO" id="GO:0042245">
    <property type="term" value="P:RNA repair"/>
    <property type="evidence" value="ECO:0007669"/>
    <property type="project" value="UniProtKB-KW"/>
</dbReference>
<feature type="binding site" evidence="11">
    <location>
        <position position="161"/>
    </location>
    <ligand>
        <name>CTP</name>
        <dbReference type="ChEBI" id="CHEBI:37563"/>
    </ligand>
</feature>
<dbReference type="GO" id="GO:0000287">
    <property type="term" value="F:magnesium ion binding"/>
    <property type="evidence" value="ECO:0007669"/>
    <property type="project" value="UniProtKB-UniRule"/>
</dbReference>
<feature type="binding site" evidence="11">
    <location>
        <position position="164"/>
    </location>
    <ligand>
        <name>CTP</name>
        <dbReference type="ChEBI" id="CHEBI:37563"/>
    </ligand>
</feature>
<feature type="binding site" evidence="11">
    <location>
        <position position="167"/>
    </location>
    <ligand>
        <name>CTP</name>
        <dbReference type="ChEBI" id="CHEBI:37563"/>
    </ligand>
</feature>
<dbReference type="Pfam" id="PF13735">
    <property type="entry name" value="tRNA_NucTran2_2"/>
    <property type="match status" value="1"/>
</dbReference>
<dbReference type="AlphaFoldDB" id="A0A5Q2TL34"/>
<feature type="domain" description="Poly A polymerase head" evidence="12">
    <location>
        <begin position="26"/>
        <end position="146"/>
    </location>
</feature>
<dbReference type="GO" id="GO:0004810">
    <property type="term" value="F:CCA tRNA nucleotidyltransferase activity"/>
    <property type="evidence" value="ECO:0007669"/>
    <property type="project" value="UniProtKB-UniRule"/>
</dbReference>
<evidence type="ECO:0000256" key="7">
    <source>
        <dbReference type="ARBA" id="ARBA00022800"/>
    </source>
</evidence>
<keyword evidence="10 11" id="KW-0694">RNA-binding</keyword>
<feature type="binding site" evidence="11">
    <location>
        <position position="158"/>
    </location>
    <ligand>
        <name>ATP</name>
        <dbReference type="ChEBI" id="CHEBI:30616"/>
    </ligand>
</feature>
<dbReference type="SUPFAM" id="SSF81301">
    <property type="entry name" value="Nucleotidyltransferase"/>
    <property type="match status" value="1"/>
</dbReference>
<dbReference type="NCBIfam" id="NF009814">
    <property type="entry name" value="PRK13299.1"/>
    <property type="match status" value="1"/>
</dbReference>
<dbReference type="Pfam" id="PF12627">
    <property type="entry name" value="PolyA_pol_RNAbd"/>
    <property type="match status" value="1"/>
</dbReference>
<feature type="binding site" evidence="11">
    <location>
        <position position="31"/>
    </location>
    <ligand>
        <name>CTP</name>
        <dbReference type="ChEBI" id="CHEBI:37563"/>
    </ligand>
</feature>
<dbReference type="InterPro" id="IPR023068">
    <property type="entry name" value="CCA-adding_enz_firmicutes"/>
</dbReference>
<dbReference type="Gene3D" id="1.10.246.80">
    <property type="match status" value="1"/>
</dbReference>
<comment type="similarity">
    <text evidence="11">Belongs to the tRNA nucleotidyltransferase/poly(A) polymerase family. Bacterial CCA-adding enzyme type 3 subfamily.</text>
</comment>
<feature type="binding site" evidence="11">
    <location>
        <position position="46"/>
    </location>
    <ligand>
        <name>Mg(2+)</name>
        <dbReference type="ChEBI" id="CHEBI:18420"/>
    </ligand>
</feature>
<evidence type="ECO:0000256" key="9">
    <source>
        <dbReference type="ARBA" id="ARBA00022842"/>
    </source>
</evidence>
<evidence type="ECO:0000256" key="6">
    <source>
        <dbReference type="ARBA" id="ARBA00022741"/>
    </source>
</evidence>
<dbReference type="InterPro" id="IPR050264">
    <property type="entry name" value="Bact_CCA-adding_enz_type3_sf"/>
</dbReference>
<evidence type="ECO:0000256" key="3">
    <source>
        <dbReference type="ARBA" id="ARBA00022694"/>
    </source>
</evidence>
<dbReference type="SUPFAM" id="SSF81891">
    <property type="entry name" value="Poly A polymerase C-terminal region-like"/>
    <property type="match status" value="1"/>
</dbReference>
<feature type="binding site" evidence="11">
    <location>
        <position position="34"/>
    </location>
    <ligand>
        <name>ATP</name>
        <dbReference type="ChEBI" id="CHEBI:30616"/>
    </ligand>
</feature>
<evidence type="ECO:0000256" key="2">
    <source>
        <dbReference type="ARBA" id="ARBA00022679"/>
    </source>
</evidence>
<feature type="binding site" evidence="11">
    <location>
        <position position="34"/>
    </location>
    <ligand>
        <name>CTP</name>
        <dbReference type="ChEBI" id="CHEBI:37563"/>
    </ligand>
</feature>
<sequence>MSTMMSDQFKIAQQVVNAIRDHGFQAYIVGGAVRDSILRRDVYDIDIATSAYPEQIQEIFKKVIPTGIDHGTVLVRYHGTSFEVTTFRTETGYSDFRRPDAVNFVTDLAEDLARRDFTMNAIAMDQSLQLIDPYQGKLDIKNKIIRTVGNAQERFLEDPLRMMRAIRFQSQLGFKLDNEALHAIHDNRKWLEKIAVERIAIEWEKTLKGPYFNEAKQNLFRVNLANHLPVISEHIYIQQALKSLTSSLPSFAAFITYMHLKVSDIAISSWTNKWKLSNQIKKDSKLLVQLIQDYTKEPLKWVLYRLPEDLIEDFSTLCLLFQNDPINKEDIVAIKKSLIIKKRRELAINGKDIISFFPDRQTGSWIQNMLLETEKAVVSEIIKNDKNDIREWLQYDN</sequence>
<dbReference type="Proteomes" id="UP000339690">
    <property type="component" value="Chromosome"/>
</dbReference>
<dbReference type="InterPro" id="IPR032810">
    <property type="entry name" value="CCA-adding_enz_C"/>
</dbReference>
<feature type="binding site" evidence="11">
    <location>
        <position position="31"/>
    </location>
    <ligand>
        <name>ATP</name>
        <dbReference type="ChEBI" id="CHEBI:30616"/>
    </ligand>
</feature>
<dbReference type="InterPro" id="IPR043519">
    <property type="entry name" value="NT_sf"/>
</dbReference>
<dbReference type="GO" id="GO:0000049">
    <property type="term" value="F:tRNA binding"/>
    <property type="evidence" value="ECO:0007669"/>
    <property type="project" value="UniProtKB-UniRule"/>
</dbReference>
<evidence type="ECO:0000256" key="10">
    <source>
        <dbReference type="ARBA" id="ARBA00022884"/>
    </source>
</evidence>
<evidence type="ECO:0000259" key="12">
    <source>
        <dbReference type="Pfam" id="PF01743"/>
    </source>
</evidence>
<keyword evidence="7 11" id="KW-0692">RNA repair</keyword>
<protein>
    <recommendedName>
        <fullName evidence="11">CCA-adding enzyme</fullName>
        <ecNumber evidence="11">2.7.7.72</ecNumber>
    </recommendedName>
    <alternativeName>
        <fullName evidence="11">CCA tRNA nucleotidyltransferase</fullName>
    </alternativeName>
    <alternativeName>
        <fullName evidence="11">tRNA CCA-pyrophosphorylase</fullName>
    </alternativeName>
    <alternativeName>
        <fullName evidence="11">tRNA adenylyl-/cytidylyl- transferase</fullName>
    </alternativeName>
    <alternativeName>
        <fullName evidence="11">tRNA nucleotidyltransferase</fullName>
    </alternativeName>
    <alternativeName>
        <fullName evidence="11">tRNA-NT</fullName>
    </alternativeName>
</protein>
<dbReference type="InterPro" id="IPR002646">
    <property type="entry name" value="PolA_pol_head_dom"/>
</dbReference>
<dbReference type="PANTHER" id="PTHR46173:SF1">
    <property type="entry name" value="CCA TRNA NUCLEOTIDYLTRANSFERASE 1, MITOCHONDRIAL"/>
    <property type="match status" value="1"/>
</dbReference>
<evidence type="ECO:0000256" key="4">
    <source>
        <dbReference type="ARBA" id="ARBA00022695"/>
    </source>
</evidence>